<dbReference type="RefSeq" id="WP_207846644.1">
    <property type="nucleotide sequence ID" value="NZ_JAFVMH010000006.1"/>
</dbReference>
<evidence type="ECO:0000313" key="2">
    <source>
        <dbReference type="Proteomes" id="UP000664073"/>
    </source>
</evidence>
<dbReference type="GO" id="GO:0016788">
    <property type="term" value="F:hydrolase activity, acting on ester bonds"/>
    <property type="evidence" value="ECO:0007669"/>
    <property type="project" value="UniProtKB-ARBA"/>
</dbReference>
<dbReference type="Proteomes" id="UP000664073">
    <property type="component" value="Unassembled WGS sequence"/>
</dbReference>
<evidence type="ECO:0000313" key="1">
    <source>
        <dbReference type="EMBL" id="MBO1325973.1"/>
    </source>
</evidence>
<accession>A0A939KN42</accession>
<dbReference type="InterPro" id="IPR023214">
    <property type="entry name" value="HAD_sf"/>
</dbReference>
<protein>
    <submittedName>
        <fullName evidence="1">Uncharacterized protein</fullName>
    </submittedName>
</protein>
<dbReference type="InterPro" id="IPR036514">
    <property type="entry name" value="SGNH_hydro_sf"/>
</dbReference>
<dbReference type="Gene3D" id="3.40.50.1110">
    <property type="entry name" value="SGNH hydrolase"/>
    <property type="match status" value="1"/>
</dbReference>
<dbReference type="AlphaFoldDB" id="A0A939KN42"/>
<dbReference type="Gene3D" id="3.40.50.1000">
    <property type="entry name" value="HAD superfamily/HAD-like"/>
    <property type="match status" value="1"/>
</dbReference>
<name>A0A939KN42_9PROT</name>
<gene>
    <name evidence="1" type="ORF">J2D77_12515</name>
</gene>
<reference evidence="1" key="1">
    <citation type="submission" date="2021-03" db="EMBL/GenBank/DDBJ databases">
        <title>The complete genome sequence of Acetobacter sp. TBRC 12339.</title>
        <authorList>
            <person name="Charoenyingcharoen P."/>
            <person name="Yukphan P."/>
        </authorList>
    </citation>
    <scope>NUCLEOTIDE SEQUENCE</scope>
    <source>
        <strain evidence="1">TBRC 12339</strain>
    </source>
</reference>
<comment type="caution">
    <text evidence="1">The sequence shown here is derived from an EMBL/GenBank/DDBJ whole genome shotgun (WGS) entry which is preliminary data.</text>
</comment>
<proteinExistence type="predicted"/>
<dbReference type="EMBL" id="JAFVMH010000006">
    <property type="protein sequence ID" value="MBO1325973.1"/>
    <property type="molecule type" value="Genomic_DNA"/>
</dbReference>
<organism evidence="1 2">
    <name type="scientific">Acetobacter garciniae</name>
    <dbReference type="NCBI Taxonomy" id="2817435"/>
    <lineage>
        <taxon>Bacteria</taxon>
        <taxon>Pseudomonadati</taxon>
        <taxon>Pseudomonadota</taxon>
        <taxon>Alphaproteobacteria</taxon>
        <taxon>Acetobacterales</taxon>
        <taxon>Acetobacteraceae</taxon>
        <taxon>Acetobacter</taxon>
    </lineage>
</organism>
<sequence length="514" mass="56831">MLETKTFRGAPIRIHPPVTDRVWAFGPLGGAPLTRTLMLCPSGRITGYAHEAARFWRIENHQILILSETGTLSWRTIRREPRKDGRLAFALEHATQDALFVLEEAPPEEAGLSDAEFLFPPELERHPTVLRRVLFIGASLAALCHEQLGTHLPGAVSDYVEYEFSAPLPDPKAPLADYDAIVIQPPLRAVLEDGVIWAERFNAPGFAAITLAQAKARLETMMAHLLACTEWGNIPVLVANFMVPQMRTLPVAGHAMGQRLFDPGDIVRSLNMALAGIIARYTQARLLDVDSVAGVIGKRYVQDDTVYFHSHNGALFQDWDDCATTPAIETTYAPKRASLMRCLFRQMVWTLRTIRHNDPVRAVVFGLDNSLWRGVAANMAPDGPTPRQDGWPMGVWEAIHVLKGRGIAVALCAQGDFESMRALWARIVTPRFIQPDDFACLRIDQAPVQESMAVICTELAVPPEQVVLVEACPTRRALAQAALPRLRVLGADPYQTRRILLWSAETQGGTAPAT</sequence>
<keyword evidence="2" id="KW-1185">Reference proteome</keyword>